<protein>
    <submittedName>
        <fullName evidence="1">Uncharacterized protein</fullName>
    </submittedName>
</protein>
<dbReference type="AlphaFoldDB" id="A0A224XAN6"/>
<comment type="caution">
    <text evidence="1">The sequence shown here is derived from an EMBL/GenBank/DDBJ whole genome shotgun (WGS) entry which is preliminary data.</text>
</comment>
<sequence length="91" mass="10889">MSDIKEGRKYKVAFEYPFSIFDCVIWNGQEWYFNTFPEIKRFLAKYDKHCKIKMAEIKLIETDETVEIWHFDTTTELGKLGIKEVTNEKAI</sequence>
<accession>A0A224XAN6</accession>
<organism evidence="1 2">
    <name type="scientific">Pseudolactococcus reticulitermitis</name>
    <dbReference type="NCBI Taxonomy" id="2025039"/>
    <lineage>
        <taxon>Bacteria</taxon>
        <taxon>Bacillati</taxon>
        <taxon>Bacillota</taxon>
        <taxon>Bacilli</taxon>
        <taxon>Lactobacillales</taxon>
        <taxon>Streptococcaceae</taxon>
        <taxon>Pseudolactococcus</taxon>
    </lineage>
</organism>
<keyword evidence="2" id="KW-1185">Reference proteome</keyword>
<name>A0A224XAN6_9LACT</name>
<dbReference type="RefSeq" id="WP_094783855.1">
    <property type="nucleotide sequence ID" value="NZ_BEDT01000001.1"/>
</dbReference>
<evidence type="ECO:0000313" key="2">
    <source>
        <dbReference type="Proteomes" id="UP000218689"/>
    </source>
</evidence>
<dbReference type="EMBL" id="BEDT01000001">
    <property type="protein sequence ID" value="GAX46785.1"/>
    <property type="molecule type" value="Genomic_DNA"/>
</dbReference>
<evidence type="ECO:0000313" key="1">
    <source>
        <dbReference type="EMBL" id="GAX46785.1"/>
    </source>
</evidence>
<proteinExistence type="predicted"/>
<reference evidence="2" key="1">
    <citation type="submission" date="2017-08" db="EMBL/GenBank/DDBJ databases">
        <title>Draft genome sequence of Lactococcus sp. strain Rs-Y01, isolated from the gut of the lower termite Reticulitermes speratus.</title>
        <authorList>
            <person name="Ohkuma M."/>
            <person name="Yuki M."/>
        </authorList>
    </citation>
    <scope>NUCLEOTIDE SEQUENCE [LARGE SCALE GENOMIC DNA]</scope>
    <source>
        <strain evidence="2">Rs-Y01</strain>
    </source>
</reference>
<dbReference type="Proteomes" id="UP000218689">
    <property type="component" value="Unassembled WGS sequence"/>
</dbReference>
<gene>
    <name evidence="1" type="ORF">RsY01_365</name>
</gene>